<evidence type="ECO:0000259" key="8">
    <source>
        <dbReference type="Pfam" id="PF00135"/>
    </source>
</evidence>
<dbReference type="AlphaFoldDB" id="T1GIK6"/>
<dbReference type="STRING" id="36166.T1GIK6"/>
<protein>
    <recommendedName>
        <fullName evidence="6">Carboxylic ester hydrolase</fullName>
        <ecNumber evidence="6">3.1.1.-</ecNumber>
    </recommendedName>
</protein>
<dbReference type="PANTHER" id="PTHR11559">
    <property type="entry name" value="CARBOXYLESTERASE"/>
    <property type="match status" value="1"/>
</dbReference>
<comment type="similarity">
    <text evidence="1 6">Belongs to the type-B carboxylesterase/lipase family.</text>
</comment>
<feature type="compositionally biased region" description="Polar residues" evidence="7">
    <location>
        <begin position="1"/>
        <end position="12"/>
    </location>
</feature>
<evidence type="ECO:0000313" key="9">
    <source>
        <dbReference type="EnsemblMetazoa" id="MESCA003286-PA"/>
    </source>
</evidence>
<name>T1GIK6_MEGSC</name>
<evidence type="ECO:0000256" key="6">
    <source>
        <dbReference type="RuleBase" id="RU361235"/>
    </source>
</evidence>
<dbReference type="InterPro" id="IPR002018">
    <property type="entry name" value="CarbesteraseB"/>
</dbReference>
<dbReference type="Proteomes" id="UP000015102">
    <property type="component" value="Unassembled WGS sequence"/>
</dbReference>
<evidence type="ECO:0000256" key="3">
    <source>
        <dbReference type="ARBA" id="ARBA00022801"/>
    </source>
</evidence>
<dbReference type="HOGENOM" id="CLU_1462915_0_0_1"/>
<reference evidence="10" key="1">
    <citation type="submission" date="2013-02" db="EMBL/GenBank/DDBJ databases">
        <authorList>
            <person name="Hughes D."/>
        </authorList>
    </citation>
    <scope>NUCLEOTIDE SEQUENCE</scope>
    <source>
        <strain>Durham</strain>
        <strain evidence="10">NC isolate 2 -- Noor lab</strain>
    </source>
</reference>
<dbReference type="Gene3D" id="3.40.50.1820">
    <property type="entry name" value="alpha/beta hydrolase"/>
    <property type="match status" value="1"/>
</dbReference>
<proteinExistence type="inferred from homology"/>
<dbReference type="EMBL" id="CAQQ02080604">
    <property type="status" value="NOT_ANNOTATED_CDS"/>
    <property type="molecule type" value="Genomic_DNA"/>
</dbReference>
<keyword evidence="10" id="KW-1185">Reference proteome</keyword>
<reference evidence="9" key="2">
    <citation type="submission" date="2015-06" db="UniProtKB">
        <authorList>
            <consortium name="EnsemblMetazoa"/>
        </authorList>
    </citation>
    <scope>IDENTIFICATION</scope>
</reference>
<feature type="region of interest" description="Disordered" evidence="7">
    <location>
        <begin position="1"/>
        <end position="20"/>
    </location>
</feature>
<dbReference type="EC" id="3.1.1.-" evidence="6"/>
<accession>T1GIK6</accession>
<dbReference type="InterPro" id="IPR029058">
    <property type="entry name" value="AB_hydrolase_fold"/>
</dbReference>
<evidence type="ECO:0000256" key="5">
    <source>
        <dbReference type="ARBA" id="ARBA00023180"/>
    </source>
</evidence>
<dbReference type="GO" id="GO:0052689">
    <property type="term" value="F:carboxylic ester hydrolase activity"/>
    <property type="evidence" value="ECO:0007669"/>
    <property type="project" value="UniProtKB-KW"/>
</dbReference>
<dbReference type="InterPro" id="IPR050309">
    <property type="entry name" value="Type-B_Carboxylest/Lipase"/>
</dbReference>
<dbReference type="EMBL" id="CAQQ02080605">
    <property type="status" value="NOT_ANNOTATED_CDS"/>
    <property type="molecule type" value="Genomic_DNA"/>
</dbReference>
<keyword evidence="5" id="KW-0325">Glycoprotein</keyword>
<dbReference type="EMBL" id="CAQQ02080606">
    <property type="status" value="NOT_ANNOTATED_CDS"/>
    <property type="molecule type" value="Genomic_DNA"/>
</dbReference>
<sequence>MPAQKVFTTNQIGDRRPGRPNQRWLKLVEDDVKLGPLGFASTGNKLAPGNFGFKDMVMALKWVKDNIKAFGGDPDLVTIFGHSAGGMSVSHLMVSPMAKGLFHRAIAMSGSATTYFTTENQMWTKKLAKDSGCENGDDVKMLECLREQPWEKLISTYWSWETYPFGTLKWNYEIEKDFGQEKSVC</sequence>
<organism evidence="9 10">
    <name type="scientific">Megaselia scalaris</name>
    <name type="common">Humpbacked fly</name>
    <name type="synonym">Phora scalaris</name>
    <dbReference type="NCBI Taxonomy" id="36166"/>
    <lineage>
        <taxon>Eukaryota</taxon>
        <taxon>Metazoa</taxon>
        <taxon>Ecdysozoa</taxon>
        <taxon>Arthropoda</taxon>
        <taxon>Hexapoda</taxon>
        <taxon>Insecta</taxon>
        <taxon>Pterygota</taxon>
        <taxon>Neoptera</taxon>
        <taxon>Endopterygota</taxon>
        <taxon>Diptera</taxon>
        <taxon>Brachycera</taxon>
        <taxon>Muscomorpha</taxon>
        <taxon>Platypezoidea</taxon>
        <taxon>Phoridae</taxon>
        <taxon>Megaseliini</taxon>
        <taxon>Megaselia</taxon>
    </lineage>
</organism>
<dbReference type="OMA" id="TTENQMW"/>
<feature type="domain" description="Carboxylesterase type B" evidence="8">
    <location>
        <begin position="33"/>
        <end position="179"/>
    </location>
</feature>
<dbReference type="Pfam" id="PF00135">
    <property type="entry name" value="COesterase"/>
    <property type="match status" value="1"/>
</dbReference>
<keyword evidence="3 6" id="KW-0378">Hydrolase</keyword>
<keyword evidence="2" id="KW-0719">Serine esterase</keyword>
<dbReference type="EnsemblMetazoa" id="MESCA003286-RA">
    <property type="protein sequence ID" value="MESCA003286-PA"/>
    <property type="gene ID" value="MESCA003286"/>
</dbReference>
<evidence type="ECO:0000256" key="2">
    <source>
        <dbReference type="ARBA" id="ARBA00022487"/>
    </source>
</evidence>
<evidence type="ECO:0000256" key="4">
    <source>
        <dbReference type="ARBA" id="ARBA00023157"/>
    </source>
</evidence>
<keyword evidence="4" id="KW-1015">Disulfide bond</keyword>
<dbReference type="SUPFAM" id="SSF53474">
    <property type="entry name" value="alpha/beta-Hydrolases"/>
    <property type="match status" value="1"/>
</dbReference>
<evidence type="ECO:0000256" key="7">
    <source>
        <dbReference type="SAM" id="MobiDB-lite"/>
    </source>
</evidence>
<dbReference type="PROSITE" id="PS00122">
    <property type="entry name" value="CARBOXYLESTERASE_B_1"/>
    <property type="match status" value="1"/>
</dbReference>
<evidence type="ECO:0000256" key="1">
    <source>
        <dbReference type="ARBA" id="ARBA00005964"/>
    </source>
</evidence>
<evidence type="ECO:0000313" key="10">
    <source>
        <dbReference type="Proteomes" id="UP000015102"/>
    </source>
</evidence>
<dbReference type="EMBL" id="CAQQ02080607">
    <property type="status" value="NOT_ANNOTATED_CDS"/>
    <property type="molecule type" value="Genomic_DNA"/>
</dbReference>
<dbReference type="InterPro" id="IPR019826">
    <property type="entry name" value="Carboxylesterase_B_AS"/>
</dbReference>